<dbReference type="PANTHER" id="PTHR42037:SF1">
    <property type="match status" value="1"/>
</dbReference>
<dbReference type="RefSeq" id="XP_008720518.1">
    <property type="nucleotide sequence ID" value="XM_008722296.1"/>
</dbReference>
<dbReference type="OrthoDB" id="4851849at2759"/>
<dbReference type="EMBL" id="KB822724">
    <property type="protein sequence ID" value="ETN36986.1"/>
    <property type="molecule type" value="Genomic_DNA"/>
</dbReference>
<evidence type="ECO:0000256" key="1">
    <source>
        <dbReference type="SAM" id="MobiDB-lite"/>
    </source>
</evidence>
<organism evidence="2 3">
    <name type="scientific">Cyphellophora europaea (strain CBS 101466)</name>
    <name type="common">Phialophora europaea</name>
    <dbReference type="NCBI Taxonomy" id="1220924"/>
    <lineage>
        <taxon>Eukaryota</taxon>
        <taxon>Fungi</taxon>
        <taxon>Dikarya</taxon>
        <taxon>Ascomycota</taxon>
        <taxon>Pezizomycotina</taxon>
        <taxon>Eurotiomycetes</taxon>
        <taxon>Chaetothyriomycetidae</taxon>
        <taxon>Chaetothyriales</taxon>
        <taxon>Cyphellophoraceae</taxon>
        <taxon>Cyphellophora</taxon>
    </lineage>
</organism>
<dbReference type="AlphaFoldDB" id="W2RKJ0"/>
<dbReference type="VEuPathDB" id="FungiDB:HMPREF1541_07974"/>
<sequence>MPRPRDNLSPPDNESTADLRRRLLDSLAYICDSEKGGDTMTAIFVSSPPLTYHLARNKKPSDPGEVLAFLKSVLNQLENVDEHDRDRSQSLLAECIQFSEKRIKAYKRMLQIRLKICFELAAGTEIRQRLQKIAQVLEESAESYVDLCRRCFAMVKSQDMSIITAQAIRSEDYGHGRNPFAELRHFVGRIGSHVQVVKVLLVAARRLPILFKDFEIEIVTGPTSPAPIPRARNQLTLSGIANRLASNDGELTKEVQGRLELLNQAMDLEQTIRKEYSEKGQKPQIHAELILLEHYYRNREILQFYDSDRYIGASKPACYCCSLYFREHPGDLAQPASHQKIYLNWVPPMSASDAQEQNSESAIHERAMLNRMVKSIRTTAIEQLRQQTGPSKRMRQFDSITWESLPRGLDPAILDAVSLGKPPDTVPKAKGRKNPKKAETGISELLTEKMSISDGDDTDDEGGVALVTR</sequence>
<dbReference type="GeneID" id="19975313"/>
<dbReference type="Pfam" id="PF14441">
    <property type="entry name" value="OTT_1508_deam"/>
    <property type="match status" value="1"/>
</dbReference>
<name>W2RKJ0_CYPE1</name>
<accession>W2RKJ0</accession>
<feature type="region of interest" description="Disordered" evidence="1">
    <location>
        <begin position="419"/>
        <end position="469"/>
    </location>
</feature>
<dbReference type="InParanoid" id="W2RKJ0"/>
<evidence type="ECO:0000313" key="3">
    <source>
        <dbReference type="Proteomes" id="UP000030752"/>
    </source>
</evidence>
<protein>
    <recommendedName>
        <fullName evidence="4">Fungal N-terminal domain-containing protein</fullName>
    </recommendedName>
</protein>
<reference evidence="2 3" key="1">
    <citation type="submission" date="2013-03" db="EMBL/GenBank/DDBJ databases">
        <title>The Genome Sequence of Phialophora europaea CBS 101466.</title>
        <authorList>
            <consortium name="The Broad Institute Genomics Platform"/>
            <person name="Cuomo C."/>
            <person name="de Hoog S."/>
            <person name="Gorbushina A."/>
            <person name="Walker B."/>
            <person name="Young S.K."/>
            <person name="Zeng Q."/>
            <person name="Gargeya S."/>
            <person name="Fitzgerald M."/>
            <person name="Haas B."/>
            <person name="Abouelleil A."/>
            <person name="Allen A.W."/>
            <person name="Alvarado L."/>
            <person name="Arachchi H.M."/>
            <person name="Berlin A.M."/>
            <person name="Chapman S.B."/>
            <person name="Gainer-Dewar J."/>
            <person name="Goldberg J."/>
            <person name="Griggs A."/>
            <person name="Gujja S."/>
            <person name="Hansen M."/>
            <person name="Howarth C."/>
            <person name="Imamovic A."/>
            <person name="Ireland A."/>
            <person name="Larimer J."/>
            <person name="McCowan C."/>
            <person name="Murphy C."/>
            <person name="Pearson M."/>
            <person name="Poon T.W."/>
            <person name="Priest M."/>
            <person name="Roberts A."/>
            <person name="Saif S."/>
            <person name="Shea T."/>
            <person name="Sisk P."/>
            <person name="Sykes S."/>
            <person name="Wortman J."/>
            <person name="Nusbaum C."/>
            <person name="Birren B."/>
        </authorList>
    </citation>
    <scope>NUCLEOTIDE SEQUENCE [LARGE SCALE GENOMIC DNA]</scope>
    <source>
        <strain evidence="2 3">CBS 101466</strain>
    </source>
</reference>
<gene>
    <name evidence="2" type="ORF">HMPREF1541_07974</name>
</gene>
<dbReference type="InterPro" id="IPR027796">
    <property type="entry name" value="OTT_1508_deam-like"/>
</dbReference>
<evidence type="ECO:0000313" key="2">
    <source>
        <dbReference type="EMBL" id="ETN36986.1"/>
    </source>
</evidence>
<keyword evidence="3" id="KW-1185">Reference proteome</keyword>
<dbReference type="PANTHER" id="PTHR42037">
    <property type="match status" value="1"/>
</dbReference>
<evidence type="ECO:0008006" key="4">
    <source>
        <dbReference type="Google" id="ProtNLM"/>
    </source>
</evidence>
<dbReference type="STRING" id="1220924.W2RKJ0"/>
<dbReference type="Proteomes" id="UP000030752">
    <property type="component" value="Unassembled WGS sequence"/>
</dbReference>
<proteinExistence type="predicted"/>
<dbReference type="HOGENOM" id="CLU_027514_1_1_1"/>
<dbReference type="eggNOG" id="ENOG502SKGQ">
    <property type="taxonomic scope" value="Eukaryota"/>
</dbReference>